<dbReference type="Gramene" id="KZM81020">
    <property type="protein sequence ID" value="KZM81020"/>
    <property type="gene ID" value="DCAR_031412"/>
</dbReference>
<feature type="domain" description="Replication protein A 70 kDa DNA-binding subunit B/D first OB fold" evidence="1">
    <location>
        <begin position="6"/>
        <end position="88"/>
    </location>
</feature>
<dbReference type="SUPFAM" id="SSF50249">
    <property type="entry name" value="Nucleic acid-binding proteins"/>
    <property type="match status" value="4"/>
</dbReference>
<dbReference type="Pfam" id="PF02721">
    <property type="entry name" value="DUF223"/>
    <property type="match status" value="2"/>
</dbReference>
<dbReference type="Proteomes" id="UP000077755">
    <property type="component" value="Chromosome 6"/>
</dbReference>
<keyword evidence="3" id="KW-1185">Reference proteome</keyword>
<sequence>MDSLLTLEPSAKQDWKIRVRVYRKWRHIRVNGQTAGINMIFVDENVRRIHARMNSTIMLRLGSLLVEGDVFNIENFIVRRYRAHERNQCFKDDKRIFLTDSTIINLFSGPHEFIPKHVFDCIPLNTVVQHAWQDTYLIDVCGIVTDLEPIHQFVSIRGEEQIFVRFVLAGKNNNIVKATMWNELALFMHMSLANRTQRPLIVIIASCKAIIWQGSPTVVNMQATRIFVNSSHPESVTVRVELFQSMPLKRNIDSTIPIHPDVVGILHSVMPITHVIQRSSYRKDIIRFVIKDNKTRTQSFATYNFEYTIVMDSLANLRPIPKQDWKVRVRVSRFWRRILGNDEINGIGFIVVDENGFRMLGRIKTGLVPRLEHEFEEGRIIDIVNFVVRPYTEHHCYRCFLDDKYMFLTSITTVRPVEEAVPNFPMHIFCCTPLNQIIDYNDHETYLIDVLGFVLNVEPIGRFINKNGVEQTFLKFVLSSNDDSSASVKLWNNFANSFLEHIEGIAGQPMSVMISSCKVIFHQGLKKFVVV</sequence>
<feature type="domain" description="Replication protein A 70 kDa DNA-binding subunit B/D first OB fold" evidence="1">
    <location>
        <begin position="312"/>
        <end position="394"/>
    </location>
</feature>
<protein>
    <recommendedName>
        <fullName evidence="1">Replication protein A 70 kDa DNA-binding subunit B/D first OB fold domain-containing protein</fullName>
    </recommendedName>
</protein>
<organism evidence="2 3">
    <name type="scientific">Daucus carota subsp. sativus</name>
    <name type="common">Carrot</name>
    <dbReference type="NCBI Taxonomy" id="79200"/>
    <lineage>
        <taxon>Eukaryota</taxon>
        <taxon>Viridiplantae</taxon>
        <taxon>Streptophyta</taxon>
        <taxon>Embryophyta</taxon>
        <taxon>Tracheophyta</taxon>
        <taxon>Spermatophyta</taxon>
        <taxon>Magnoliopsida</taxon>
        <taxon>eudicotyledons</taxon>
        <taxon>Gunneridae</taxon>
        <taxon>Pentapetalae</taxon>
        <taxon>asterids</taxon>
        <taxon>campanulids</taxon>
        <taxon>Apiales</taxon>
        <taxon>Apiaceae</taxon>
        <taxon>Apioideae</taxon>
        <taxon>Scandiceae</taxon>
        <taxon>Daucinae</taxon>
        <taxon>Daucus</taxon>
        <taxon>Daucus sect. Daucus</taxon>
    </lineage>
</organism>
<name>A0A175YCI9_DAUCS</name>
<evidence type="ECO:0000313" key="3">
    <source>
        <dbReference type="Proteomes" id="UP000077755"/>
    </source>
</evidence>
<gene>
    <name evidence="2" type="ORF">DCAR_0623441</name>
</gene>
<evidence type="ECO:0000313" key="2">
    <source>
        <dbReference type="EMBL" id="WOH04036.1"/>
    </source>
</evidence>
<dbReference type="EMBL" id="CP093348">
    <property type="protein sequence ID" value="WOH04036.1"/>
    <property type="molecule type" value="Genomic_DNA"/>
</dbReference>
<dbReference type="InterPro" id="IPR012340">
    <property type="entry name" value="NA-bd_OB-fold"/>
</dbReference>
<dbReference type="InterPro" id="IPR003871">
    <property type="entry name" value="RFA1B/D_OB_1st"/>
</dbReference>
<proteinExistence type="predicted"/>
<reference evidence="2" key="2">
    <citation type="submission" date="2022-03" db="EMBL/GenBank/DDBJ databases">
        <title>Draft title - Genomic analysis of global carrot germplasm unveils the trajectory of domestication and the origin of high carotenoid orange carrot.</title>
        <authorList>
            <person name="Iorizzo M."/>
            <person name="Ellison S."/>
            <person name="Senalik D."/>
            <person name="Macko-Podgorni A."/>
            <person name="Grzebelus D."/>
            <person name="Bostan H."/>
            <person name="Rolling W."/>
            <person name="Curaba J."/>
            <person name="Simon P."/>
        </authorList>
    </citation>
    <scope>NUCLEOTIDE SEQUENCE</scope>
    <source>
        <tissue evidence="2">Leaf</tissue>
    </source>
</reference>
<reference evidence="2" key="1">
    <citation type="journal article" date="2016" name="Nat. Genet.">
        <title>A high-quality carrot genome assembly provides new insights into carotenoid accumulation and asterid genome evolution.</title>
        <authorList>
            <person name="Iorizzo M."/>
            <person name="Ellison S."/>
            <person name="Senalik D."/>
            <person name="Zeng P."/>
            <person name="Satapoomin P."/>
            <person name="Huang J."/>
            <person name="Bowman M."/>
            <person name="Iovene M."/>
            <person name="Sanseverino W."/>
            <person name="Cavagnaro P."/>
            <person name="Yildiz M."/>
            <person name="Macko-Podgorni A."/>
            <person name="Moranska E."/>
            <person name="Grzebelus E."/>
            <person name="Grzebelus D."/>
            <person name="Ashrafi H."/>
            <person name="Zheng Z."/>
            <person name="Cheng S."/>
            <person name="Spooner D."/>
            <person name="Van Deynze A."/>
            <person name="Simon P."/>
        </authorList>
    </citation>
    <scope>NUCLEOTIDE SEQUENCE</scope>
    <source>
        <tissue evidence="2">Leaf</tissue>
    </source>
</reference>
<dbReference type="Gene3D" id="2.40.50.140">
    <property type="entry name" value="Nucleic acid-binding proteins"/>
    <property type="match status" value="4"/>
</dbReference>
<dbReference type="PANTHER" id="PTHR47165:SF4">
    <property type="entry name" value="OS03G0429900 PROTEIN"/>
    <property type="match status" value="1"/>
</dbReference>
<accession>A0A175YCI9</accession>
<evidence type="ECO:0000259" key="1">
    <source>
        <dbReference type="Pfam" id="PF02721"/>
    </source>
</evidence>
<dbReference type="PANTHER" id="PTHR47165">
    <property type="entry name" value="OS03G0429900 PROTEIN"/>
    <property type="match status" value="1"/>
</dbReference>
<dbReference type="AlphaFoldDB" id="A0A175YCI9"/>